<name>A0A9X6XV18_BACCE</name>
<protein>
    <submittedName>
        <fullName evidence="2">Uncharacterized protein</fullName>
    </submittedName>
</protein>
<evidence type="ECO:0000313" key="2">
    <source>
        <dbReference type="EMBL" id="PDZ94173.1"/>
    </source>
</evidence>
<sequence>MANTIKLFIVWALVLCIVLVAYSITDSAIVSLMLKLTIAFFAAVSLYLIVYSIKTIKEKRKERRDNKEGIKVPNER</sequence>
<dbReference type="RefSeq" id="WP_098007236.1">
    <property type="nucleotide sequence ID" value="NZ_NVMX01000244.1"/>
</dbReference>
<dbReference type="Proteomes" id="UP000219922">
    <property type="component" value="Unassembled WGS sequence"/>
</dbReference>
<dbReference type="EMBL" id="NVMX01000244">
    <property type="protein sequence ID" value="PDZ94173.1"/>
    <property type="molecule type" value="Genomic_DNA"/>
</dbReference>
<proteinExistence type="predicted"/>
<keyword evidence="1" id="KW-1133">Transmembrane helix</keyword>
<feature type="transmembrane region" description="Helical" evidence="1">
    <location>
        <begin position="33"/>
        <end position="53"/>
    </location>
</feature>
<dbReference type="AlphaFoldDB" id="A0A9X6XV18"/>
<evidence type="ECO:0000256" key="1">
    <source>
        <dbReference type="SAM" id="Phobius"/>
    </source>
</evidence>
<organism evidence="2 3">
    <name type="scientific">Bacillus cereus</name>
    <dbReference type="NCBI Taxonomy" id="1396"/>
    <lineage>
        <taxon>Bacteria</taxon>
        <taxon>Bacillati</taxon>
        <taxon>Bacillota</taxon>
        <taxon>Bacilli</taxon>
        <taxon>Bacillales</taxon>
        <taxon>Bacillaceae</taxon>
        <taxon>Bacillus</taxon>
        <taxon>Bacillus cereus group</taxon>
    </lineage>
</organism>
<gene>
    <name evidence="2" type="ORF">CON36_35205</name>
</gene>
<keyword evidence="1" id="KW-0472">Membrane</keyword>
<keyword evidence="1" id="KW-0812">Transmembrane</keyword>
<comment type="caution">
    <text evidence="2">The sequence shown here is derived from an EMBL/GenBank/DDBJ whole genome shotgun (WGS) entry which is preliminary data.</text>
</comment>
<evidence type="ECO:0000313" key="3">
    <source>
        <dbReference type="Proteomes" id="UP000219922"/>
    </source>
</evidence>
<accession>A0A9X6XV18</accession>
<reference evidence="2 3" key="1">
    <citation type="submission" date="2017-09" db="EMBL/GenBank/DDBJ databases">
        <title>Large-scale bioinformatics analysis of Bacillus genomes uncovers conserved roles of natural products in bacterial physiology.</title>
        <authorList>
            <consortium name="Agbiome Team Llc"/>
            <person name="Bleich R.M."/>
            <person name="Grubbs K.J."/>
            <person name="Santa Maria K.C."/>
            <person name="Allen S.E."/>
            <person name="Farag S."/>
            <person name="Shank E.A."/>
            <person name="Bowers A."/>
        </authorList>
    </citation>
    <scope>NUCLEOTIDE SEQUENCE [LARGE SCALE GENOMIC DNA]</scope>
    <source>
        <strain evidence="2 3">AFS092789</strain>
    </source>
</reference>